<name>A0A4P2R1B4_SORCE</name>
<evidence type="ECO:0000313" key="2">
    <source>
        <dbReference type="EMBL" id="AUX36717.1"/>
    </source>
</evidence>
<accession>A0A4P2R1B4</accession>
<dbReference type="Proteomes" id="UP000295497">
    <property type="component" value="Chromosome"/>
</dbReference>
<evidence type="ECO:0000313" key="3">
    <source>
        <dbReference type="Proteomes" id="UP000295497"/>
    </source>
</evidence>
<dbReference type="AlphaFoldDB" id="A0A4P2R1B4"/>
<protein>
    <recommendedName>
        <fullName evidence="4">Outer membrane protein beta-barrel domain-containing protein</fullName>
    </recommendedName>
</protein>
<dbReference type="EMBL" id="CP012672">
    <property type="protein sequence ID" value="AUX36717.1"/>
    <property type="molecule type" value="Genomic_DNA"/>
</dbReference>
<feature type="compositionally biased region" description="Pro residues" evidence="1">
    <location>
        <begin position="36"/>
        <end position="50"/>
    </location>
</feature>
<evidence type="ECO:0008006" key="4">
    <source>
        <dbReference type="Google" id="ProtNLM"/>
    </source>
</evidence>
<organism evidence="2 3">
    <name type="scientific">Sorangium cellulosum</name>
    <name type="common">Polyangium cellulosum</name>
    <dbReference type="NCBI Taxonomy" id="56"/>
    <lineage>
        <taxon>Bacteria</taxon>
        <taxon>Pseudomonadati</taxon>
        <taxon>Myxococcota</taxon>
        <taxon>Polyangia</taxon>
        <taxon>Polyangiales</taxon>
        <taxon>Polyangiaceae</taxon>
        <taxon>Sorangium</taxon>
    </lineage>
</organism>
<sequence length="265" mass="28011">MAAGAVALACAATARAEEPETAGPAQDTSAEEPAKPPRPPLPPAPPPPRLPWGRHIEIGADAALVSWLGTRDDAGRLSRVRLEPALGLGIHARWEIVEYLRFSAFVVLARHELAMQQGALGQPGAITAEPREDGAPAASALALGARLAPTLPLGERARSWISVGIGYDRFDFDRMRVSDPGGEFTIRERGGSYVAIPLGLGVSFDLIRNWLTIELESSGAFLLGRGGDATREAQAIDGLGRRRTIGGLPQARGSFIHTLGLSLVL</sequence>
<proteinExistence type="predicted"/>
<gene>
    <name evidence="2" type="ORF">SOCE836_089320</name>
</gene>
<reference evidence="2 3" key="1">
    <citation type="submission" date="2015-09" db="EMBL/GenBank/DDBJ databases">
        <title>Sorangium comparison.</title>
        <authorList>
            <person name="Zaburannyi N."/>
            <person name="Bunk B."/>
            <person name="Overmann J."/>
            <person name="Mueller R."/>
        </authorList>
    </citation>
    <scope>NUCLEOTIDE SEQUENCE [LARGE SCALE GENOMIC DNA]</scope>
    <source>
        <strain evidence="2 3">So ce836</strain>
    </source>
</reference>
<evidence type="ECO:0000256" key="1">
    <source>
        <dbReference type="SAM" id="MobiDB-lite"/>
    </source>
</evidence>
<feature type="region of interest" description="Disordered" evidence="1">
    <location>
        <begin position="12"/>
        <end position="53"/>
    </location>
</feature>